<evidence type="ECO:0000313" key="3">
    <source>
        <dbReference type="Proteomes" id="UP000482960"/>
    </source>
</evidence>
<reference evidence="2 3" key="2">
    <citation type="submission" date="2020-03" db="EMBL/GenBank/DDBJ databases">
        <authorList>
            <person name="Ichikawa N."/>
            <person name="Kimura A."/>
            <person name="Kitahashi Y."/>
            <person name="Uohara A."/>
        </authorList>
    </citation>
    <scope>NUCLEOTIDE SEQUENCE [LARGE SCALE GENOMIC DNA]</scope>
    <source>
        <strain evidence="2 3">NBRC 108638</strain>
    </source>
</reference>
<feature type="chain" id="PRO_5028883250" description="DUF5666 domain-containing protein" evidence="1">
    <location>
        <begin position="28"/>
        <end position="90"/>
    </location>
</feature>
<dbReference type="AlphaFoldDB" id="A0A6V8LJB6"/>
<protein>
    <recommendedName>
        <fullName evidence="4">DUF5666 domain-containing protein</fullName>
    </recommendedName>
</protein>
<evidence type="ECO:0000256" key="1">
    <source>
        <dbReference type="SAM" id="SignalP"/>
    </source>
</evidence>
<proteinExistence type="predicted"/>
<reference evidence="2 3" key="1">
    <citation type="submission" date="2020-03" db="EMBL/GenBank/DDBJ databases">
        <title>Whole genome shotgun sequence of Phytohabitans rumicis NBRC 108638.</title>
        <authorList>
            <person name="Komaki H."/>
            <person name="Tamura T."/>
        </authorList>
    </citation>
    <scope>NUCLEOTIDE SEQUENCE [LARGE SCALE GENOMIC DNA]</scope>
    <source>
        <strain evidence="2 3">NBRC 108638</strain>
    </source>
</reference>
<dbReference type="EMBL" id="BLPG01000002">
    <property type="protein sequence ID" value="GFJ95640.1"/>
    <property type="molecule type" value="Genomic_DNA"/>
</dbReference>
<organism evidence="2 3">
    <name type="scientific">Phytohabitans rumicis</name>
    <dbReference type="NCBI Taxonomy" id="1076125"/>
    <lineage>
        <taxon>Bacteria</taxon>
        <taxon>Bacillati</taxon>
        <taxon>Actinomycetota</taxon>
        <taxon>Actinomycetes</taxon>
        <taxon>Micromonosporales</taxon>
        <taxon>Micromonosporaceae</taxon>
    </lineage>
</organism>
<keyword evidence="3" id="KW-1185">Reference proteome</keyword>
<keyword evidence="1" id="KW-0732">Signal</keyword>
<evidence type="ECO:0000313" key="2">
    <source>
        <dbReference type="EMBL" id="GFJ95640.1"/>
    </source>
</evidence>
<comment type="caution">
    <text evidence="2">The sequence shown here is derived from an EMBL/GenBank/DDBJ whole genome shotgun (WGS) entry which is preliminary data.</text>
</comment>
<evidence type="ECO:0008006" key="4">
    <source>
        <dbReference type="Google" id="ProtNLM"/>
    </source>
</evidence>
<dbReference type="Proteomes" id="UP000482960">
    <property type="component" value="Unassembled WGS sequence"/>
</dbReference>
<accession>A0A6V8LJB6</accession>
<feature type="signal peptide" evidence="1">
    <location>
        <begin position="1"/>
        <end position="27"/>
    </location>
</feature>
<dbReference type="RefSeq" id="WP_173084918.1">
    <property type="nucleotide sequence ID" value="NZ_BLPG01000002.1"/>
</dbReference>
<gene>
    <name evidence="2" type="ORF">Prum_092820</name>
</gene>
<name>A0A6V8LJB6_9ACTN</name>
<sequence length="90" mass="9059">MRSLVRGGVVAILAAAAVLVAAAPAHAAVGGTVNVGIDGNLLFNGLDGFANTLVVTKTGTTVELDDVHTITPNGACEHPDPRTTRTCPAR</sequence>